<dbReference type="EMBL" id="HBGU01063283">
    <property type="protein sequence ID" value="CAD9521168.1"/>
    <property type="molecule type" value="Transcribed_RNA"/>
</dbReference>
<organism evidence="2">
    <name type="scientific">Haptolina brevifila</name>
    <dbReference type="NCBI Taxonomy" id="156173"/>
    <lineage>
        <taxon>Eukaryota</taxon>
        <taxon>Haptista</taxon>
        <taxon>Haptophyta</taxon>
        <taxon>Prymnesiophyceae</taxon>
        <taxon>Prymnesiales</taxon>
        <taxon>Prymnesiaceae</taxon>
        <taxon>Haptolina</taxon>
    </lineage>
</organism>
<proteinExistence type="predicted"/>
<sequence>MGGGGGPPPPTPVIVGAFICTFAAGLLDATTLLSWTKTTSTHMSGKFLSIGVYIGAADVKAAMYFGMVSCFFLGSFFSGVLTRTPKHKNLWRCAFGIFLVGVGCCLTSVLFLVAGPEVAIMYPRIGRQLAPIPGLLPWYKTTCLAPYMAALTSGFQNGLLTTITGFMRTTHMTGTVTDVGLLCGQAYPTKLKDKAHWWKTRILAGLIGTWSLAGLVAQLLHARAGMGDYLGFLAGGVSFAVSLIGFFYLLREQKAAVKVAAVEAAQNEKARLERQETARLKRQATMSRSITKITAMRLHAGIEALQDMASQMDGNLESMPNPTAKVVATAMNVNRVASNLRGLSSKRLEVPSSEAERDRVHEQVARVCSFLLEQPDLVLQLEKAKGADVGADFLAAWCAQQQAFKGVPDSEEAAAVKVQAMVRGNHARTGLSLPAKGKSNS</sequence>
<dbReference type="AlphaFoldDB" id="A0A7S2IK83"/>
<name>A0A7S2IK83_9EUKA</name>
<reference evidence="2" key="1">
    <citation type="submission" date="2021-01" db="EMBL/GenBank/DDBJ databases">
        <authorList>
            <person name="Corre E."/>
            <person name="Pelletier E."/>
            <person name="Niang G."/>
            <person name="Scheremetjew M."/>
            <person name="Finn R."/>
            <person name="Kale V."/>
            <person name="Holt S."/>
            <person name="Cochrane G."/>
            <person name="Meng A."/>
            <person name="Brown T."/>
            <person name="Cohen L."/>
        </authorList>
    </citation>
    <scope>NUCLEOTIDE SEQUENCE</scope>
    <source>
        <strain evidence="2">UTEX LB 985</strain>
    </source>
</reference>
<dbReference type="PROSITE" id="PS50096">
    <property type="entry name" value="IQ"/>
    <property type="match status" value="1"/>
</dbReference>
<dbReference type="Pfam" id="PF06912">
    <property type="entry name" value="DUF1275"/>
    <property type="match status" value="1"/>
</dbReference>
<feature type="transmembrane region" description="Helical" evidence="1">
    <location>
        <begin position="229"/>
        <end position="250"/>
    </location>
</feature>
<protein>
    <submittedName>
        <fullName evidence="2">Uncharacterized protein</fullName>
    </submittedName>
</protein>
<accession>A0A7S2IK83</accession>
<evidence type="ECO:0000256" key="1">
    <source>
        <dbReference type="SAM" id="Phobius"/>
    </source>
</evidence>
<feature type="transmembrane region" description="Helical" evidence="1">
    <location>
        <begin position="47"/>
        <end position="74"/>
    </location>
</feature>
<keyword evidence="1" id="KW-1133">Transmembrane helix</keyword>
<feature type="transmembrane region" description="Helical" evidence="1">
    <location>
        <begin position="12"/>
        <end position="35"/>
    </location>
</feature>
<feature type="transmembrane region" description="Helical" evidence="1">
    <location>
        <begin position="202"/>
        <end position="223"/>
    </location>
</feature>
<keyword evidence="1" id="KW-0472">Membrane</keyword>
<feature type="transmembrane region" description="Helical" evidence="1">
    <location>
        <begin position="94"/>
        <end position="114"/>
    </location>
</feature>
<gene>
    <name evidence="2" type="ORF">CBRE1094_LOCUS34477</name>
</gene>
<evidence type="ECO:0000313" key="2">
    <source>
        <dbReference type="EMBL" id="CAD9521168.1"/>
    </source>
</evidence>
<dbReference type="PANTHER" id="PTHR37314:SF4">
    <property type="entry name" value="UPF0700 TRANSMEMBRANE PROTEIN YOAK"/>
    <property type="match status" value="1"/>
</dbReference>
<keyword evidence="1" id="KW-0812">Transmembrane</keyword>
<dbReference type="PANTHER" id="PTHR37314">
    <property type="entry name" value="SLR0142 PROTEIN"/>
    <property type="match status" value="1"/>
</dbReference>
<dbReference type="InterPro" id="IPR010699">
    <property type="entry name" value="DUF1275"/>
</dbReference>